<feature type="signal peptide" evidence="12">
    <location>
        <begin position="1"/>
        <end position="22"/>
    </location>
</feature>
<evidence type="ECO:0000256" key="6">
    <source>
        <dbReference type="ARBA" id="ARBA00023145"/>
    </source>
</evidence>
<feature type="binding site" evidence="10">
    <location>
        <position position="446"/>
    </location>
    <ligand>
        <name>L-glutamate</name>
        <dbReference type="ChEBI" id="CHEBI:29985"/>
    </ligand>
</feature>
<dbReference type="Pfam" id="PF01019">
    <property type="entry name" value="G_glu_transpept"/>
    <property type="match status" value="1"/>
</dbReference>
<dbReference type="InterPro" id="IPR051792">
    <property type="entry name" value="GGT_bact"/>
</dbReference>
<keyword evidence="6 11" id="KW-0865">Zymogen</keyword>
<evidence type="ECO:0000256" key="4">
    <source>
        <dbReference type="ARBA" id="ARBA00022679"/>
    </source>
</evidence>
<keyword evidence="12" id="KW-0732">Signal</keyword>
<dbReference type="GO" id="GO:0036374">
    <property type="term" value="F:glutathione hydrolase activity"/>
    <property type="evidence" value="ECO:0007669"/>
    <property type="project" value="UniProtKB-UniRule"/>
</dbReference>
<proteinExistence type="inferred from homology"/>
<dbReference type="GO" id="GO:0103068">
    <property type="term" value="F:leukotriene C4 gamma-glutamyl transferase activity"/>
    <property type="evidence" value="ECO:0007669"/>
    <property type="project" value="UniProtKB-EC"/>
</dbReference>
<name>A0A1B2I0X5_9PSEU</name>
<dbReference type="UniPathway" id="UPA00204"/>
<dbReference type="NCBIfam" id="TIGR00066">
    <property type="entry name" value="g_glut_trans"/>
    <property type="match status" value="1"/>
</dbReference>
<evidence type="ECO:0000256" key="3">
    <source>
        <dbReference type="ARBA" id="ARBA00009381"/>
    </source>
</evidence>
<dbReference type="GO" id="GO:0006750">
    <property type="term" value="P:glutathione biosynthetic process"/>
    <property type="evidence" value="ECO:0007669"/>
    <property type="project" value="UniProtKB-KW"/>
</dbReference>
<dbReference type="PRINTS" id="PR01210">
    <property type="entry name" value="GGTRANSPTASE"/>
</dbReference>
<feature type="active site" description="Nucleophile" evidence="9">
    <location>
        <position position="404"/>
    </location>
</feature>
<evidence type="ECO:0000256" key="2">
    <source>
        <dbReference type="ARBA" id="ARBA00001089"/>
    </source>
</evidence>
<dbReference type="Gene3D" id="1.10.246.130">
    <property type="match status" value="1"/>
</dbReference>
<keyword evidence="5 11" id="KW-0378">Hydrolase</keyword>
<keyword evidence="11" id="KW-0317">Glutathione biosynthesis</keyword>
<comment type="pathway">
    <text evidence="11">Sulfur metabolism; glutathione metabolism.</text>
</comment>
<comment type="PTM">
    <text evidence="11">Cleaved by autocatalysis into a large and a small subunit.</text>
</comment>
<dbReference type="OrthoDB" id="9781342at2"/>
<evidence type="ECO:0000256" key="8">
    <source>
        <dbReference type="ARBA" id="ARBA00047417"/>
    </source>
</evidence>
<comment type="catalytic activity">
    <reaction evidence="8 11">
        <text>an N-terminal (5-L-glutamyl)-[peptide] + an alpha-amino acid = 5-L-glutamyl amino acid + an N-terminal L-alpha-aminoacyl-[peptide]</text>
        <dbReference type="Rhea" id="RHEA:23904"/>
        <dbReference type="Rhea" id="RHEA-COMP:9780"/>
        <dbReference type="Rhea" id="RHEA-COMP:9795"/>
        <dbReference type="ChEBI" id="CHEBI:77644"/>
        <dbReference type="ChEBI" id="CHEBI:78597"/>
        <dbReference type="ChEBI" id="CHEBI:78599"/>
        <dbReference type="ChEBI" id="CHEBI:78608"/>
        <dbReference type="EC" id="2.3.2.2"/>
    </reaction>
</comment>
<feature type="binding site" evidence="10">
    <location>
        <begin position="470"/>
        <end position="471"/>
    </location>
    <ligand>
        <name>L-glutamate</name>
        <dbReference type="ChEBI" id="CHEBI:29985"/>
    </ligand>
</feature>
<evidence type="ECO:0000256" key="5">
    <source>
        <dbReference type="ARBA" id="ARBA00022801"/>
    </source>
</evidence>
<dbReference type="AlphaFoldDB" id="A0A1B2I0X5"/>
<keyword evidence="4 11" id="KW-0808">Transferase</keyword>
<dbReference type="PANTHER" id="PTHR43199">
    <property type="entry name" value="GLUTATHIONE HYDROLASE"/>
    <property type="match status" value="1"/>
</dbReference>
<dbReference type="EC" id="3.4.19.13" evidence="11"/>
<evidence type="ECO:0000256" key="7">
    <source>
        <dbReference type="ARBA" id="ARBA00023315"/>
    </source>
</evidence>
<dbReference type="InterPro" id="IPR043138">
    <property type="entry name" value="GGT_lsub"/>
</dbReference>
<keyword evidence="14" id="KW-1185">Reference proteome</keyword>
<dbReference type="Gene3D" id="3.60.20.40">
    <property type="match status" value="1"/>
</dbReference>
<evidence type="ECO:0000256" key="12">
    <source>
        <dbReference type="SAM" id="SignalP"/>
    </source>
</evidence>
<dbReference type="InterPro" id="IPR029055">
    <property type="entry name" value="Ntn_hydrolases_N"/>
</dbReference>
<gene>
    <name evidence="13" type="ORF">BBK82_45790</name>
</gene>
<dbReference type="SUPFAM" id="SSF56235">
    <property type="entry name" value="N-terminal nucleophile aminohydrolases (Ntn hydrolases)"/>
    <property type="match status" value="1"/>
</dbReference>
<evidence type="ECO:0000313" key="14">
    <source>
        <dbReference type="Proteomes" id="UP000093053"/>
    </source>
</evidence>
<dbReference type="EMBL" id="CP016793">
    <property type="protein sequence ID" value="ANZ43577.1"/>
    <property type="molecule type" value="Genomic_DNA"/>
</dbReference>
<comment type="subunit">
    <text evidence="11">This enzyme consists of two polypeptide chains, which are synthesized in precursor form from a single polypeptide.</text>
</comment>
<dbReference type="PANTHER" id="PTHR43199:SF1">
    <property type="entry name" value="GLUTATHIONE HYDROLASE PROENZYME"/>
    <property type="match status" value="1"/>
</dbReference>
<evidence type="ECO:0000313" key="13">
    <source>
        <dbReference type="EMBL" id="ANZ43577.1"/>
    </source>
</evidence>
<dbReference type="KEGG" id="led:BBK82_45790"/>
<evidence type="ECO:0000256" key="11">
    <source>
        <dbReference type="RuleBase" id="RU368036"/>
    </source>
</evidence>
<sequence>MLRTVAALSLSVVLVAPAPALAAGSADPAPRVPEQVGWGGAVSSVDPDASQIGVDVLRRGGNAVDAAVATAAALGVTDPFSAGIGGGGFFVHYDARTRRVSTLDGRETAPRAATDQLFVENGTALPFAEAMTSGLSVGVPGTPKTWQQALRRWGTLNLREAMAPAEALARRGFVVDRTFNQQITSNAARFADFTSTRDLYLPGGQPPAIGSTFRNPQLADTYRELARTELASLYGGAVGRDLVKAVQQPPVVPGSTRKVRAGAMELSDLARYQVERRDPTHTRYRGLDVYGMAAPSSGGTTVGEALNILESTDLAKATDVEYLHRFIESTKLAFADRLRWVGDPKFSRVPTEGLLSQRFADSRACLIKPGAVLPAPQPAADPRNPAPCRADAGLSNLRDDAERTTHLTVADRWGNVVAYTLTIEAEGGSGIVVPGRGFLLNNELTDFEFVPPTAGVPHPNLPGPGKRPRSSMSPTIVLDHGRVVLAVGSPGGSTIITTVTQVLTSRLDRKMPLLDAVAAPRASQRNAAVTPAEAEFIAAASTAGLQAIGHRFSQNAEIGAVTAVERASDGRWRAVAEPTRRGGGAARVVKVG</sequence>
<dbReference type="RefSeq" id="WP_065921897.1">
    <property type="nucleotide sequence ID" value="NZ_CP016793.1"/>
</dbReference>
<dbReference type="EC" id="2.3.2.2" evidence="11"/>
<accession>A0A1B2I0X5</accession>
<dbReference type="Proteomes" id="UP000093053">
    <property type="component" value="Chromosome"/>
</dbReference>
<dbReference type="InterPro" id="IPR000101">
    <property type="entry name" value="GGT_peptidase"/>
</dbReference>
<evidence type="ECO:0000256" key="9">
    <source>
        <dbReference type="PIRSR" id="PIRSR600101-1"/>
    </source>
</evidence>
<evidence type="ECO:0000256" key="1">
    <source>
        <dbReference type="ARBA" id="ARBA00001049"/>
    </source>
</evidence>
<organism evidence="13 14">
    <name type="scientific">Lentzea guizhouensis</name>
    <dbReference type="NCBI Taxonomy" id="1586287"/>
    <lineage>
        <taxon>Bacteria</taxon>
        <taxon>Bacillati</taxon>
        <taxon>Actinomycetota</taxon>
        <taxon>Actinomycetes</taxon>
        <taxon>Pseudonocardiales</taxon>
        <taxon>Pseudonocardiaceae</taxon>
        <taxon>Lentzea</taxon>
    </lineage>
</organism>
<comment type="catalytic activity">
    <reaction evidence="1 11">
        <text>an S-substituted glutathione + H2O = an S-substituted L-cysteinylglycine + L-glutamate</text>
        <dbReference type="Rhea" id="RHEA:59468"/>
        <dbReference type="ChEBI" id="CHEBI:15377"/>
        <dbReference type="ChEBI" id="CHEBI:29985"/>
        <dbReference type="ChEBI" id="CHEBI:90779"/>
        <dbReference type="ChEBI" id="CHEBI:143103"/>
        <dbReference type="EC" id="3.4.19.13"/>
    </reaction>
</comment>
<evidence type="ECO:0000256" key="10">
    <source>
        <dbReference type="PIRSR" id="PIRSR600101-2"/>
    </source>
</evidence>
<keyword evidence="7 11" id="KW-0012">Acyltransferase</keyword>
<reference evidence="13 14" key="1">
    <citation type="submission" date="2016-07" db="EMBL/GenBank/DDBJ databases">
        <title>Complete genome sequence of the Lentzea guizhouensis DHS C013.</title>
        <authorList>
            <person name="Cao C."/>
        </authorList>
    </citation>
    <scope>NUCLEOTIDE SEQUENCE [LARGE SCALE GENOMIC DNA]</scope>
    <source>
        <strain evidence="13 14">DHS C013</strain>
    </source>
</reference>
<comment type="catalytic activity">
    <reaction evidence="2 11">
        <text>glutathione + H2O = L-cysteinylglycine + L-glutamate</text>
        <dbReference type="Rhea" id="RHEA:28807"/>
        <dbReference type="ChEBI" id="CHEBI:15377"/>
        <dbReference type="ChEBI" id="CHEBI:29985"/>
        <dbReference type="ChEBI" id="CHEBI:57925"/>
        <dbReference type="ChEBI" id="CHEBI:61694"/>
        <dbReference type="EC" id="3.4.19.13"/>
    </reaction>
</comment>
<comment type="similarity">
    <text evidence="3 11">Belongs to the gamma-glutamyltransferase family.</text>
</comment>
<dbReference type="InterPro" id="IPR043137">
    <property type="entry name" value="GGT_ssub_C"/>
</dbReference>
<protein>
    <recommendedName>
        <fullName evidence="11">Glutathione hydrolase proenzyme</fullName>
        <ecNumber evidence="11">2.3.2.2</ecNumber>
        <ecNumber evidence="11">3.4.19.13</ecNumber>
    </recommendedName>
    <component>
        <recommendedName>
            <fullName evidence="11">Glutathione hydrolase large chain</fullName>
        </recommendedName>
    </component>
    <component>
        <recommendedName>
            <fullName evidence="11">Glutathione hydrolase small chain</fullName>
        </recommendedName>
    </component>
</protein>
<feature type="binding site" evidence="10">
    <location>
        <position position="492"/>
    </location>
    <ligand>
        <name>L-glutamate</name>
        <dbReference type="ChEBI" id="CHEBI:29985"/>
    </ligand>
</feature>
<feature type="chain" id="PRO_5008538797" description="Glutathione hydrolase proenzyme" evidence="12">
    <location>
        <begin position="23"/>
        <end position="592"/>
    </location>
</feature>
<dbReference type="STRING" id="1586287.BBK82_45790"/>
<feature type="binding site" evidence="10">
    <location>
        <position position="106"/>
    </location>
    <ligand>
        <name>L-glutamate</name>
        <dbReference type="ChEBI" id="CHEBI:29985"/>
    </ligand>
</feature>
<dbReference type="GO" id="GO:0006751">
    <property type="term" value="P:glutathione catabolic process"/>
    <property type="evidence" value="ECO:0007669"/>
    <property type="project" value="UniProtKB-UniRule"/>
</dbReference>